<dbReference type="InterPro" id="IPR050179">
    <property type="entry name" value="Trans_hexapeptide_repeat"/>
</dbReference>
<name>A0ABX7HC23_9BACT</name>
<dbReference type="SUPFAM" id="SSF51161">
    <property type="entry name" value="Trimeric LpxA-like enzymes"/>
    <property type="match status" value="1"/>
</dbReference>
<dbReference type="Gene3D" id="3.40.50.720">
    <property type="entry name" value="NAD(P)-binding Rossmann-like Domain"/>
    <property type="match status" value="1"/>
</dbReference>
<evidence type="ECO:0000313" key="2">
    <source>
        <dbReference type="EMBL" id="QRO51711.1"/>
    </source>
</evidence>
<keyword evidence="3" id="KW-1185">Reference proteome</keyword>
<proteinExistence type="inferred from homology"/>
<dbReference type="GeneID" id="93099326"/>
<dbReference type="PANTHER" id="PTHR43300">
    <property type="entry name" value="ACETYLTRANSFERASE"/>
    <property type="match status" value="1"/>
</dbReference>
<evidence type="ECO:0008006" key="4">
    <source>
        <dbReference type="Google" id="ProtNLM"/>
    </source>
</evidence>
<gene>
    <name evidence="2" type="ORF">I6J59_09010</name>
</gene>
<dbReference type="EMBL" id="CP069450">
    <property type="protein sequence ID" value="QRO51711.1"/>
    <property type="molecule type" value="Genomic_DNA"/>
</dbReference>
<evidence type="ECO:0000256" key="1">
    <source>
        <dbReference type="ARBA" id="ARBA00007274"/>
    </source>
</evidence>
<dbReference type="Gene3D" id="2.160.10.10">
    <property type="entry name" value="Hexapeptide repeat proteins"/>
    <property type="match status" value="1"/>
</dbReference>
<comment type="similarity">
    <text evidence="1">Belongs to the transferase hexapeptide repeat family.</text>
</comment>
<dbReference type="InterPro" id="IPR011004">
    <property type="entry name" value="Trimer_LpxA-like_sf"/>
</dbReference>
<dbReference type="PANTHER" id="PTHR43300:SF7">
    <property type="entry name" value="UDP-N-ACETYLBACILLOSAMINE N-ACETYLTRANSFERASE"/>
    <property type="match status" value="1"/>
</dbReference>
<sequence length="222" mass="24466">MELKKVIILGTTQFSVMMCSILESEGYSVYAYSTYKEYLNSNFFMGCPVFLTEDLVELMGGVENFMILNTIGYSKLNTIRERTFADLKMREYDIMTFISQKANIYTDKIGQGCIVMPGCFIGNNIVLGESNVIYTNTVLTHDISIGAYNFIGANVVIGGNVTMDTNNFVGMNSVIKNRVSVGSYSIIGCGSNVIASIKSYSVYTGNPAVHKKNILDINSVNI</sequence>
<dbReference type="RefSeq" id="WP_027200996.1">
    <property type="nucleotide sequence ID" value="NZ_CAMXLP010000124.1"/>
</dbReference>
<dbReference type="Pfam" id="PF00132">
    <property type="entry name" value="Hexapep"/>
    <property type="match status" value="1"/>
</dbReference>
<reference evidence="2 3" key="1">
    <citation type="submission" date="2021-02" db="EMBL/GenBank/DDBJ databases">
        <title>FDA dAtabase for Regulatory Grade micrObial Sequences (FDA-ARGOS): Supporting development and validation of Infectious Disease Dx tests.</title>
        <authorList>
            <person name="Carlson P."/>
            <person name="Fischbach M."/>
            <person name="Hastie J."/>
            <person name="Bilen M."/>
            <person name="Cheng A."/>
            <person name="Tallon L."/>
            <person name="Sadzewicz L."/>
            <person name="Zhao X."/>
            <person name="Boylan J."/>
            <person name="Ott S."/>
            <person name="Bowen H."/>
            <person name="Vavikolanu K."/>
            <person name="Mehta A."/>
            <person name="Aluvathingal J."/>
            <person name="Nadendla S."/>
            <person name="Yan Y."/>
            <person name="Sichtig H."/>
        </authorList>
    </citation>
    <scope>NUCLEOTIDE SEQUENCE [LARGE SCALE GENOMIC DNA]</scope>
    <source>
        <strain evidence="2 3">FDAARGOS_1229</strain>
    </source>
</reference>
<dbReference type="InterPro" id="IPR001451">
    <property type="entry name" value="Hexapep"/>
</dbReference>
<organism evidence="2 3">
    <name type="scientific">Butyricimonas virosa</name>
    <dbReference type="NCBI Taxonomy" id="544645"/>
    <lineage>
        <taxon>Bacteria</taxon>
        <taxon>Pseudomonadati</taxon>
        <taxon>Bacteroidota</taxon>
        <taxon>Bacteroidia</taxon>
        <taxon>Bacteroidales</taxon>
        <taxon>Odoribacteraceae</taxon>
        <taxon>Butyricimonas</taxon>
    </lineage>
</organism>
<protein>
    <recommendedName>
        <fullName evidence="4">Sialic acid O-acetyltransferase</fullName>
    </recommendedName>
</protein>
<evidence type="ECO:0000313" key="3">
    <source>
        <dbReference type="Proteomes" id="UP000654720"/>
    </source>
</evidence>
<accession>A0ABX7HC23</accession>
<dbReference type="Proteomes" id="UP000654720">
    <property type="component" value="Chromosome"/>
</dbReference>